<feature type="signal peptide" evidence="2">
    <location>
        <begin position="1"/>
        <end position="24"/>
    </location>
</feature>
<feature type="chain" id="PRO_5012759268" description="Reverse transcriptase" evidence="2">
    <location>
        <begin position="25"/>
        <end position="81"/>
    </location>
</feature>
<sequence length="81" mass="8995">MLCPQLQAMSWWDWLSVYLLSTGSSTNIESYRNILSECVYLGDLSNVDGGFSVSSFTSRPAHGHPPPFSDARLPSLLDEWG</sequence>
<dbReference type="AlphaFoldDB" id="A0A225V5A7"/>
<dbReference type="EMBL" id="NBNE01008072">
    <property type="protein sequence ID" value="OWY99896.1"/>
    <property type="molecule type" value="Genomic_DNA"/>
</dbReference>
<proteinExistence type="predicted"/>
<keyword evidence="4" id="KW-1185">Reference proteome</keyword>
<accession>A0A225V5A7</accession>
<protein>
    <recommendedName>
        <fullName evidence="5">Reverse transcriptase</fullName>
    </recommendedName>
</protein>
<evidence type="ECO:0008006" key="5">
    <source>
        <dbReference type="Google" id="ProtNLM"/>
    </source>
</evidence>
<keyword evidence="2" id="KW-0732">Signal</keyword>
<evidence type="ECO:0000313" key="3">
    <source>
        <dbReference type="EMBL" id="OWY99896.1"/>
    </source>
</evidence>
<name>A0A225V5A7_9STRA</name>
<gene>
    <name evidence="3" type="ORF">PHMEG_00029023</name>
</gene>
<evidence type="ECO:0000256" key="2">
    <source>
        <dbReference type="SAM" id="SignalP"/>
    </source>
</evidence>
<dbReference type="Proteomes" id="UP000198211">
    <property type="component" value="Unassembled WGS sequence"/>
</dbReference>
<evidence type="ECO:0000256" key="1">
    <source>
        <dbReference type="SAM" id="MobiDB-lite"/>
    </source>
</evidence>
<comment type="caution">
    <text evidence="3">The sequence shown here is derived from an EMBL/GenBank/DDBJ whole genome shotgun (WGS) entry which is preliminary data.</text>
</comment>
<organism evidence="3 4">
    <name type="scientific">Phytophthora megakarya</name>
    <dbReference type="NCBI Taxonomy" id="4795"/>
    <lineage>
        <taxon>Eukaryota</taxon>
        <taxon>Sar</taxon>
        <taxon>Stramenopiles</taxon>
        <taxon>Oomycota</taxon>
        <taxon>Peronosporomycetes</taxon>
        <taxon>Peronosporales</taxon>
        <taxon>Peronosporaceae</taxon>
        <taxon>Phytophthora</taxon>
    </lineage>
</organism>
<reference evidence="4" key="1">
    <citation type="submission" date="2017-03" db="EMBL/GenBank/DDBJ databases">
        <title>Phytopthora megakarya and P. palmivora, two closely related causual agents of cacao black pod achieved similar genome size and gene model numbers by different mechanisms.</title>
        <authorList>
            <person name="Ali S."/>
            <person name="Shao J."/>
            <person name="Larry D.J."/>
            <person name="Kronmiller B."/>
            <person name="Shen D."/>
            <person name="Strem M.D."/>
            <person name="Melnick R.L."/>
            <person name="Guiltinan M.J."/>
            <person name="Tyler B.M."/>
            <person name="Meinhardt L.W."/>
            <person name="Bailey B.A."/>
        </authorList>
    </citation>
    <scope>NUCLEOTIDE SEQUENCE [LARGE SCALE GENOMIC DNA]</scope>
    <source>
        <strain evidence="4">zdho120</strain>
    </source>
</reference>
<evidence type="ECO:0000313" key="4">
    <source>
        <dbReference type="Proteomes" id="UP000198211"/>
    </source>
</evidence>
<feature type="region of interest" description="Disordered" evidence="1">
    <location>
        <begin position="57"/>
        <end position="81"/>
    </location>
</feature>